<dbReference type="InterPro" id="IPR009014">
    <property type="entry name" value="Transketo_C/PFOR_II"/>
</dbReference>
<dbReference type="FunFam" id="3.40.50.970:FF:000001">
    <property type="entry name" value="Pyruvate dehydrogenase E1 beta subunit"/>
    <property type="match status" value="1"/>
</dbReference>
<evidence type="ECO:0000259" key="4">
    <source>
        <dbReference type="SMART" id="SM00861"/>
    </source>
</evidence>
<dbReference type="Proteomes" id="UP000066203">
    <property type="component" value="Chromosome"/>
</dbReference>
<dbReference type="Pfam" id="PF02780">
    <property type="entry name" value="Transketolase_C"/>
    <property type="match status" value="1"/>
</dbReference>
<dbReference type="GO" id="GO:0003863">
    <property type="term" value="F:branched-chain 2-oxo acid dehydrogenase activity"/>
    <property type="evidence" value="ECO:0007669"/>
    <property type="project" value="UniProtKB-EC"/>
</dbReference>
<evidence type="ECO:0000256" key="2">
    <source>
        <dbReference type="ARBA" id="ARBA00012277"/>
    </source>
</evidence>
<dbReference type="SMART" id="SM00861">
    <property type="entry name" value="Transket_pyr"/>
    <property type="match status" value="1"/>
</dbReference>
<dbReference type="PANTHER" id="PTHR42980">
    <property type="entry name" value="2-OXOISOVALERATE DEHYDROGENASE SUBUNIT BETA-RELATED"/>
    <property type="match status" value="1"/>
</dbReference>
<name>A0A0K2S040_9MICC</name>
<dbReference type="RefSeq" id="WP_060824275.1">
    <property type="nucleotide sequence ID" value="NZ_AP014938.1"/>
</dbReference>
<dbReference type="PATRIC" id="fig|43675.28.peg.961"/>
<sequence length="328" mass="35909">MSEKIERLTLAKAITRGLEDAMEADRTVVMLGEDIGKLGGVYRVTEGLQARFGDRRVMDAPLGESGIIGTSIGMALRGYRPVPEIQFDGFVFPAYNQITSQLAKIHNRTDKQYTVPVTIRIPYGGVIGSVEHHSESPEALFAHTAGLRIVTPSTPHEAYWMTRKAIECPDPVIIFEPKRRYWLKGEVDFSDTSFDPFSAQVVREGTDATIVAYGPLVPVALAAAEAAVEDGRSIEVIDLRSISPLDVPTVAASVAKTGRLIVAHEAPTFGGMGGELAAAITERCFYSLQAPVIRVGGYYMPYPVSRVEEEYVPDIDRILEAVDRAFDY</sequence>
<dbReference type="GO" id="GO:0007584">
    <property type="term" value="P:response to nutrient"/>
    <property type="evidence" value="ECO:0007669"/>
    <property type="project" value="TreeGrafter"/>
</dbReference>
<dbReference type="GO" id="GO:0009083">
    <property type="term" value="P:branched-chain amino acid catabolic process"/>
    <property type="evidence" value="ECO:0007669"/>
    <property type="project" value="TreeGrafter"/>
</dbReference>
<gene>
    <name evidence="5" type="ORF">RM6536_0935</name>
</gene>
<evidence type="ECO:0000313" key="6">
    <source>
        <dbReference type="Proteomes" id="UP000066203"/>
    </source>
</evidence>
<protein>
    <recommendedName>
        <fullName evidence="2">3-methyl-2-oxobutanoate dehydrogenase (2-methylpropanoyl-transferring)</fullName>
        <ecNumber evidence="2">1.2.4.4</ecNumber>
    </recommendedName>
</protein>
<dbReference type="CDD" id="cd07036">
    <property type="entry name" value="TPP_PYR_E1-PDHc-beta_like"/>
    <property type="match status" value="1"/>
</dbReference>
<dbReference type="EMBL" id="AP014938">
    <property type="protein sequence ID" value="BAS20182.1"/>
    <property type="molecule type" value="Genomic_DNA"/>
</dbReference>
<dbReference type="FunFam" id="3.40.50.920:FF:000001">
    <property type="entry name" value="Pyruvate dehydrogenase E1 beta subunit"/>
    <property type="match status" value="1"/>
</dbReference>
<dbReference type="Gene3D" id="3.40.50.970">
    <property type="match status" value="1"/>
</dbReference>
<feature type="domain" description="Transketolase-like pyrimidine-binding" evidence="4">
    <location>
        <begin position="8"/>
        <end position="183"/>
    </location>
</feature>
<dbReference type="AlphaFoldDB" id="A0A0K2S040"/>
<evidence type="ECO:0000256" key="3">
    <source>
        <dbReference type="ARBA" id="ARBA00023002"/>
    </source>
</evidence>
<evidence type="ECO:0000313" key="5">
    <source>
        <dbReference type="EMBL" id="BAS20182.1"/>
    </source>
</evidence>
<dbReference type="InterPro" id="IPR033248">
    <property type="entry name" value="Transketolase_C"/>
</dbReference>
<keyword evidence="5" id="KW-0670">Pyruvate</keyword>
<dbReference type="SUPFAM" id="SSF52518">
    <property type="entry name" value="Thiamin diphosphate-binding fold (THDP-binding)"/>
    <property type="match status" value="1"/>
</dbReference>
<dbReference type="SUPFAM" id="SSF52922">
    <property type="entry name" value="TK C-terminal domain-like"/>
    <property type="match status" value="1"/>
</dbReference>
<dbReference type="EC" id="1.2.4.4" evidence="2"/>
<dbReference type="PANTHER" id="PTHR42980:SF1">
    <property type="entry name" value="2-OXOISOVALERATE DEHYDROGENASE SUBUNIT BETA, MITOCHONDRIAL"/>
    <property type="match status" value="1"/>
</dbReference>
<comment type="cofactor">
    <cofactor evidence="1">
        <name>thiamine diphosphate</name>
        <dbReference type="ChEBI" id="CHEBI:58937"/>
    </cofactor>
</comment>
<dbReference type="GO" id="GO:0000287">
    <property type="term" value="F:magnesium ion binding"/>
    <property type="evidence" value="ECO:0007669"/>
    <property type="project" value="UniProtKB-ARBA"/>
</dbReference>
<proteinExistence type="predicted"/>
<accession>A0A0K2S040</accession>
<dbReference type="InterPro" id="IPR029061">
    <property type="entry name" value="THDP-binding"/>
</dbReference>
<evidence type="ECO:0000256" key="1">
    <source>
        <dbReference type="ARBA" id="ARBA00001964"/>
    </source>
</evidence>
<dbReference type="Pfam" id="PF02779">
    <property type="entry name" value="Transket_pyr"/>
    <property type="match status" value="1"/>
</dbReference>
<dbReference type="InterPro" id="IPR005475">
    <property type="entry name" value="Transketolase-like_Pyr-bd"/>
</dbReference>
<keyword evidence="3" id="KW-0560">Oxidoreductase</keyword>
<reference evidence="6" key="1">
    <citation type="submission" date="2015-08" db="EMBL/GenBank/DDBJ databases">
        <title>Complete genome sequence of Rothia mucilaginosa strain NUM-Rm6536.</title>
        <authorList>
            <person name="Nambu T."/>
        </authorList>
    </citation>
    <scope>NUCLEOTIDE SEQUENCE [LARGE SCALE GENOMIC DNA]</scope>
    <source>
        <strain evidence="6">NUM-Rm6536</strain>
    </source>
</reference>
<dbReference type="Gene3D" id="3.40.50.920">
    <property type="match status" value="1"/>
</dbReference>
<organism evidence="5">
    <name type="scientific">Rothia mucilaginosa</name>
    <dbReference type="NCBI Taxonomy" id="43675"/>
    <lineage>
        <taxon>Bacteria</taxon>
        <taxon>Bacillati</taxon>
        <taxon>Actinomycetota</taxon>
        <taxon>Actinomycetes</taxon>
        <taxon>Micrococcales</taxon>
        <taxon>Micrococcaceae</taxon>
        <taxon>Rothia</taxon>
    </lineage>
</organism>